<keyword evidence="6" id="KW-0862">Zinc</keyword>
<dbReference type="PANTHER" id="PTHR30616">
    <property type="entry name" value="UNCHARACTERIZED PROTEIN YFIH"/>
    <property type="match status" value="1"/>
</dbReference>
<dbReference type="Gene3D" id="3.60.140.10">
    <property type="entry name" value="CNF1/YfiH-like putative cysteine hydrolases"/>
    <property type="match status" value="1"/>
</dbReference>
<reference evidence="11 12" key="1">
    <citation type="submission" date="2013-07" db="EMBL/GenBank/DDBJ databases">
        <title>Sulfurimonas hongkongensis AST-10 Genome Sequencing.</title>
        <authorList>
            <person name="Cai L."/>
            <person name="Zhang T."/>
        </authorList>
    </citation>
    <scope>NUCLEOTIDE SEQUENCE [LARGE SCALE GENOMIC DNA]</scope>
    <source>
        <strain evidence="11 12">AST-10</strain>
    </source>
</reference>
<evidence type="ECO:0000313" key="11">
    <source>
        <dbReference type="EMBL" id="EQB39987.1"/>
    </source>
</evidence>
<dbReference type="NCBIfam" id="TIGR00726">
    <property type="entry name" value="peptidoglycan editing factor PgeF"/>
    <property type="match status" value="1"/>
</dbReference>
<evidence type="ECO:0000256" key="6">
    <source>
        <dbReference type="ARBA" id="ARBA00022833"/>
    </source>
</evidence>
<dbReference type="PANTHER" id="PTHR30616:SF2">
    <property type="entry name" value="PURINE NUCLEOSIDE PHOSPHORYLASE LACC1"/>
    <property type="match status" value="1"/>
</dbReference>
<dbReference type="GO" id="GO:0005507">
    <property type="term" value="F:copper ion binding"/>
    <property type="evidence" value="ECO:0007669"/>
    <property type="project" value="TreeGrafter"/>
</dbReference>
<dbReference type="eggNOG" id="COG1496">
    <property type="taxonomic scope" value="Bacteria"/>
</dbReference>
<name>T0JSM5_9BACT</name>
<comment type="catalytic activity">
    <reaction evidence="9">
        <text>S-methyl-5'-thioadenosine + phosphate = 5-(methylsulfanyl)-alpha-D-ribose 1-phosphate + adenine</text>
        <dbReference type="Rhea" id="RHEA:11852"/>
        <dbReference type="ChEBI" id="CHEBI:16708"/>
        <dbReference type="ChEBI" id="CHEBI:17509"/>
        <dbReference type="ChEBI" id="CHEBI:43474"/>
        <dbReference type="ChEBI" id="CHEBI:58533"/>
        <dbReference type="EC" id="2.4.2.28"/>
    </reaction>
    <physiologicalReaction direction="left-to-right" evidence="9">
        <dbReference type="Rhea" id="RHEA:11853"/>
    </physiologicalReaction>
</comment>
<dbReference type="InterPro" id="IPR003730">
    <property type="entry name" value="Cu_polyphenol_OxRdtase"/>
</dbReference>
<comment type="catalytic activity">
    <reaction evidence="8">
        <text>adenosine + phosphate = alpha-D-ribose 1-phosphate + adenine</text>
        <dbReference type="Rhea" id="RHEA:27642"/>
        <dbReference type="ChEBI" id="CHEBI:16335"/>
        <dbReference type="ChEBI" id="CHEBI:16708"/>
        <dbReference type="ChEBI" id="CHEBI:43474"/>
        <dbReference type="ChEBI" id="CHEBI:57720"/>
        <dbReference type="EC" id="2.4.2.1"/>
    </reaction>
    <physiologicalReaction direction="left-to-right" evidence="8">
        <dbReference type="Rhea" id="RHEA:27643"/>
    </physiologicalReaction>
</comment>
<dbReference type="AlphaFoldDB" id="T0JSM5"/>
<dbReference type="GO" id="GO:0017061">
    <property type="term" value="F:S-methyl-5-thioadenosine phosphorylase activity"/>
    <property type="evidence" value="ECO:0007669"/>
    <property type="project" value="UniProtKB-EC"/>
</dbReference>
<dbReference type="STRING" id="1172190.M947_02900"/>
<keyword evidence="3" id="KW-0808">Transferase</keyword>
<evidence type="ECO:0000256" key="5">
    <source>
        <dbReference type="ARBA" id="ARBA00022801"/>
    </source>
</evidence>
<keyword evidence="12" id="KW-1185">Reference proteome</keyword>
<dbReference type="Pfam" id="PF02578">
    <property type="entry name" value="Cu-oxidase_4"/>
    <property type="match status" value="1"/>
</dbReference>
<comment type="catalytic activity">
    <reaction evidence="7">
        <text>adenosine + H2O + H(+) = inosine + NH4(+)</text>
        <dbReference type="Rhea" id="RHEA:24408"/>
        <dbReference type="ChEBI" id="CHEBI:15377"/>
        <dbReference type="ChEBI" id="CHEBI:15378"/>
        <dbReference type="ChEBI" id="CHEBI:16335"/>
        <dbReference type="ChEBI" id="CHEBI:17596"/>
        <dbReference type="ChEBI" id="CHEBI:28938"/>
        <dbReference type="EC" id="3.5.4.4"/>
    </reaction>
    <physiologicalReaction direction="left-to-right" evidence="7">
        <dbReference type="Rhea" id="RHEA:24409"/>
    </physiologicalReaction>
</comment>
<evidence type="ECO:0000256" key="10">
    <source>
        <dbReference type="RuleBase" id="RU361274"/>
    </source>
</evidence>
<evidence type="ECO:0000313" key="12">
    <source>
        <dbReference type="Proteomes" id="UP000015520"/>
    </source>
</evidence>
<dbReference type="CDD" id="cd16833">
    <property type="entry name" value="YfiH"/>
    <property type="match status" value="1"/>
</dbReference>
<dbReference type="GO" id="GO:0016787">
    <property type="term" value="F:hydrolase activity"/>
    <property type="evidence" value="ECO:0007669"/>
    <property type="project" value="UniProtKB-KW"/>
</dbReference>
<accession>T0JSM5</accession>
<sequence>MFCYNYYMKIHQSPRLKNQAKLIHAFSSRDGGVSLAPFNSLNLAFHVGDNEKSVLKNHNILATLLNYKTQTLVHMKQIHSNLVHIVDAGDNFLNPPTCDALITDKTNIPLMVMVADCNPLLFYDKSRRVIAVAHAGREGAFGNIVKNVVESFEHNFGSDARDIFVTIGASIGVCCYKIGLEIKTKAEELGLGFAIEQRDGAIFLDVRKILKSQLLASGIKEQNIEISKECSCCKNTKYFSYRASKITGRFAGVLMMR</sequence>
<dbReference type="InterPro" id="IPR011324">
    <property type="entry name" value="Cytotoxic_necrot_fac-like_cat"/>
</dbReference>
<evidence type="ECO:0000256" key="7">
    <source>
        <dbReference type="ARBA" id="ARBA00047989"/>
    </source>
</evidence>
<dbReference type="SUPFAM" id="SSF64438">
    <property type="entry name" value="CNF1/YfiH-like putative cysteine hydrolases"/>
    <property type="match status" value="1"/>
</dbReference>
<keyword evidence="5" id="KW-0378">Hydrolase</keyword>
<dbReference type="EMBL" id="AUPZ01000004">
    <property type="protein sequence ID" value="EQB39987.1"/>
    <property type="molecule type" value="Genomic_DNA"/>
</dbReference>
<proteinExistence type="inferred from homology"/>
<dbReference type="Proteomes" id="UP000015520">
    <property type="component" value="Unassembled WGS sequence"/>
</dbReference>
<dbReference type="PATRIC" id="fig|1172190.3.peg.565"/>
<dbReference type="InterPro" id="IPR038371">
    <property type="entry name" value="Cu_polyphenol_OxRdtase_sf"/>
</dbReference>
<keyword evidence="4" id="KW-0479">Metal-binding</keyword>
<evidence type="ECO:0000256" key="8">
    <source>
        <dbReference type="ARBA" id="ARBA00048968"/>
    </source>
</evidence>
<gene>
    <name evidence="11" type="ORF">M947_02900</name>
</gene>
<evidence type="ECO:0000256" key="1">
    <source>
        <dbReference type="ARBA" id="ARBA00000553"/>
    </source>
</evidence>
<evidence type="ECO:0000256" key="4">
    <source>
        <dbReference type="ARBA" id="ARBA00022723"/>
    </source>
</evidence>
<organism evidence="11 12">
    <name type="scientific">Sulfurimonas hongkongensis</name>
    <dbReference type="NCBI Taxonomy" id="1172190"/>
    <lineage>
        <taxon>Bacteria</taxon>
        <taxon>Pseudomonadati</taxon>
        <taxon>Campylobacterota</taxon>
        <taxon>Epsilonproteobacteria</taxon>
        <taxon>Campylobacterales</taxon>
        <taxon>Sulfurimonadaceae</taxon>
        <taxon>Sulfurimonas</taxon>
    </lineage>
</organism>
<evidence type="ECO:0000256" key="3">
    <source>
        <dbReference type="ARBA" id="ARBA00022679"/>
    </source>
</evidence>
<protein>
    <recommendedName>
        <fullName evidence="10">Purine nucleoside phosphorylase</fullName>
    </recommendedName>
</protein>
<comment type="catalytic activity">
    <reaction evidence="1">
        <text>inosine + phosphate = alpha-D-ribose 1-phosphate + hypoxanthine</text>
        <dbReference type="Rhea" id="RHEA:27646"/>
        <dbReference type="ChEBI" id="CHEBI:17368"/>
        <dbReference type="ChEBI" id="CHEBI:17596"/>
        <dbReference type="ChEBI" id="CHEBI:43474"/>
        <dbReference type="ChEBI" id="CHEBI:57720"/>
        <dbReference type="EC" id="2.4.2.1"/>
    </reaction>
    <physiologicalReaction direction="left-to-right" evidence="1">
        <dbReference type="Rhea" id="RHEA:27647"/>
    </physiologicalReaction>
</comment>
<evidence type="ECO:0000256" key="9">
    <source>
        <dbReference type="ARBA" id="ARBA00049893"/>
    </source>
</evidence>
<evidence type="ECO:0000256" key="2">
    <source>
        <dbReference type="ARBA" id="ARBA00007353"/>
    </source>
</evidence>
<comment type="similarity">
    <text evidence="2 10">Belongs to the purine nucleoside phosphorylase YfiH/LACC1 family.</text>
</comment>
<comment type="caution">
    <text evidence="11">The sequence shown here is derived from an EMBL/GenBank/DDBJ whole genome shotgun (WGS) entry which is preliminary data.</text>
</comment>